<dbReference type="Proteomes" id="UP000575083">
    <property type="component" value="Unassembled WGS sequence"/>
</dbReference>
<comment type="caution">
    <text evidence="6">The sequence shown here is derived from an EMBL/GenBank/DDBJ whole genome shotgun (WGS) entry which is preliminary data.</text>
</comment>
<reference evidence="6 7" key="1">
    <citation type="submission" date="2020-08" db="EMBL/GenBank/DDBJ databases">
        <title>Functional genomics of gut bacteria from endangered species of beetles.</title>
        <authorList>
            <person name="Carlos-Shanley C."/>
        </authorList>
    </citation>
    <scope>NUCLEOTIDE SEQUENCE [LARGE SCALE GENOMIC DNA]</scope>
    <source>
        <strain evidence="6 7">S00198</strain>
    </source>
</reference>
<protein>
    <submittedName>
        <fullName evidence="6">DNA-binding transcriptional LysR family regulator</fullName>
    </submittedName>
</protein>
<keyword evidence="4" id="KW-0804">Transcription</keyword>
<proteinExistence type="inferred from homology"/>
<keyword evidence="3 6" id="KW-0238">DNA-binding</keyword>
<dbReference type="RefSeq" id="WP_184861821.1">
    <property type="nucleotide sequence ID" value="NZ_JACHLK010000011.1"/>
</dbReference>
<dbReference type="PROSITE" id="PS50931">
    <property type="entry name" value="HTH_LYSR"/>
    <property type="match status" value="1"/>
</dbReference>
<dbReference type="GO" id="GO:0003677">
    <property type="term" value="F:DNA binding"/>
    <property type="evidence" value="ECO:0007669"/>
    <property type="project" value="UniProtKB-KW"/>
</dbReference>
<dbReference type="PANTHER" id="PTHR30579:SF7">
    <property type="entry name" value="HTH-TYPE TRANSCRIPTIONAL REGULATOR LRHA-RELATED"/>
    <property type="match status" value="1"/>
</dbReference>
<keyword evidence="7" id="KW-1185">Reference proteome</keyword>
<dbReference type="AlphaFoldDB" id="A0A7X0PID7"/>
<gene>
    <name evidence="6" type="ORF">HNP48_004826</name>
</gene>
<dbReference type="PANTHER" id="PTHR30579">
    <property type="entry name" value="TRANSCRIPTIONAL REGULATOR"/>
    <property type="match status" value="1"/>
</dbReference>
<dbReference type="InterPro" id="IPR036390">
    <property type="entry name" value="WH_DNA-bd_sf"/>
</dbReference>
<evidence type="ECO:0000313" key="6">
    <source>
        <dbReference type="EMBL" id="MBB6562117.1"/>
    </source>
</evidence>
<dbReference type="Gene3D" id="3.40.190.10">
    <property type="entry name" value="Periplasmic binding protein-like II"/>
    <property type="match status" value="2"/>
</dbReference>
<dbReference type="EMBL" id="JACHLK010000011">
    <property type="protein sequence ID" value="MBB6562117.1"/>
    <property type="molecule type" value="Genomic_DNA"/>
</dbReference>
<dbReference type="SUPFAM" id="SSF46785">
    <property type="entry name" value="Winged helix' DNA-binding domain"/>
    <property type="match status" value="1"/>
</dbReference>
<dbReference type="GO" id="GO:0003700">
    <property type="term" value="F:DNA-binding transcription factor activity"/>
    <property type="evidence" value="ECO:0007669"/>
    <property type="project" value="InterPro"/>
</dbReference>
<keyword evidence="2" id="KW-0805">Transcription regulation</keyword>
<dbReference type="Pfam" id="PF00126">
    <property type="entry name" value="HTH_1"/>
    <property type="match status" value="1"/>
</dbReference>
<comment type="similarity">
    <text evidence="1">Belongs to the LysR transcriptional regulatory family.</text>
</comment>
<dbReference type="InterPro" id="IPR050176">
    <property type="entry name" value="LTTR"/>
</dbReference>
<feature type="domain" description="HTH lysR-type" evidence="5">
    <location>
        <begin position="3"/>
        <end position="60"/>
    </location>
</feature>
<evidence type="ECO:0000313" key="7">
    <source>
        <dbReference type="Proteomes" id="UP000575083"/>
    </source>
</evidence>
<evidence type="ECO:0000256" key="2">
    <source>
        <dbReference type="ARBA" id="ARBA00023015"/>
    </source>
</evidence>
<dbReference type="Pfam" id="PF03466">
    <property type="entry name" value="LysR_substrate"/>
    <property type="match status" value="1"/>
</dbReference>
<evidence type="ECO:0000256" key="4">
    <source>
        <dbReference type="ARBA" id="ARBA00023163"/>
    </source>
</evidence>
<name>A0A7X0PID7_9BURK</name>
<dbReference type="SUPFAM" id="SSF53850">
    <property type="entry name" value="Periplasmic binding protein-like II"/>
    <property type="match status" value="1"/>
</dbReference>
<evidence type="ECO:0000259" key="5">
    <source>
        <dbReference type="PROSITE" id="PS50931"/>
    </source>
</evidence>
<dbReference type="InterPro" id="IPR000847">
    <property type="entry name" value="LysR_HTH_N"/>
</dbReference>
<organism evidence="6 7">
    <name type="scientific">Acidovorax soli</name>
    <dbReference type="NCBI Taxonomy" id="592050"/>
    <lineage>
        <taxon>Bacteria</taxon>
        <taxon>Pseudomonadati</taxon>
        <taxon>Pseudomonadota</taxon>
        <taxon>Betaproteobacteria</taxon>
        <taxon>Burkholderiales</taxon>
        <taxon>Comamonadaceae</taxon>
        <taxon>Acidovorax</taxon>
    </lineage>
</organism>
<accession>A0A7X0PID7</accession>
<evidence type="ECO:0000256" key="3">
    <source>
        <dbReference type="ARBA" id="ARBA00023125"/>
    </source>
</evidence>
<dbReference type="Gene3D" id="1.10.10.10">
    <property type="entry name" value="Winged helix-like DNA-binding domain superfamily/Winged helix DNA-binding domain"/>
    <property type="match status" value="1"/>
</dbReference>
<dbReference type="InterPro" id="IPR036388">
    <property type="entry name" value="WH-like_DNA-bd_sf"/>
</dbReference>
<dbReference type="InterPro" id="IPR005119">
    <property type="entry name" value="LysR_subst-bd"/>
</dbReference>
<sequence>MLLDLPSLQTLVTAVELGGFGKAAERLHRTPGAVSLQIKALEERVGTPLFRKQGRQQALTEAGELLLGHARRIIALNDEAVLSLQGARMQGRVRFGMPQDFADGWLPATLARFARAHPAVRIDIRVDRSSALLAQLQAGEMDLVLAFGESYSAQPGAQTGAQTIARLPTQWIAQPDLPLPPDASVPLLLLEQPCSFRQAAIAALERMGRPWHVVLTSASVSAIWAAAQAGLGVAPRATAQVPAGLAAVGKPLGLPALPSVGVSLHRDSVGAANPAVEHLQAVVQEVAAGQLGSAALHSTA</sequence>
<evidence type="ECO:0000256" key="1">
    <source>
        <dbReference type="ARBA" id="ARBA00009437"/>
    </source>
</evidence>